<dbReference type="AlphaFoldDB" id="A0AAV6HHV8"/>
<feature type="compositionally biased region" description="Basic and acidic residues" evidence="1">
    <location>
        <begin position="166"/>
        <end position="181"/>
    </location>
</feature>
<dbReference type="Pfam" id="PF03140">
    <property type="entry name" value="DUF247"/>
    <property type="match status" value="1"/>
</dbReference>
<dbReference type="Proteomes" id="UP000823749">
    <property type="component" value="Unassembled WGS sequence"/>
</dbReference>
<protein>
    <submittedName>
        <fullName evidence="2">Uncharacterized protein</fullName>
    </submittedName>
</protein>
<feature type="compositionally biased region" description="Low complexity" evidence="1">
    <location>
        <begin position="184"/>
        <end position="195"/>
    </location>
</feature>
<dbReference type="InterPro" id="IPR004158">
    <property type="entry name" value="DUF247_pln"/>
</dbReference>
<dbReference type="PANTHER" id="PTHR31170">
    <property type="entry name" value="BNAC04G53230D PROTEIN"/>
    <property type="match status" value="1"/>
</dbReference>
<evidence type="ECO:0000313" key="3">
    <source>
        <dbReference type="Proteomes" id="UP000823749"/>
    </source>
</evidence>
<dbReference type="EMBL" id="JACTNZ010000047">
    <property type="protein sequence ID" value="KAG5512667.1"/>
    <property type="molecule type" value="Genomic_DNA"/>
</dbReference>
<name>A0AAV6HHV8_9ERIC</name>
<organism evidence="2 3">
    <name type="scientific">Rhododendron griersonianum</name>
    <dbReference type="NCBI Taxonomy" id="479676"/>
    <lineage>
        <taxon>Eukaryota</taxon>
        <taxon>Viridiplantae</taxon>
        <taxon>Streptophyta</taxon>
        <taxon>Embryophyta</taxon>
        <taxon>Tracheophyta</taxon>
        <taxon>Spermatophyta</taxon>
        <taxon>Magnoliopsida</taxon>
        <taxon>eudicotyledons</taxon>
        <taxon>Gunneridae</taxon>
        <taxon>Pentapetalae</taxon>
        <taxon>asterids</taxon>
        <taxon>Ericales</taxon>
        <taxon>Ericaceae</taxon>
        <taxon>Ericoideae</taxon>
        <taxon>Rhodoreae</taxon>
        <taxon>Rhododendron</taxon>
    </lineage>
</organism>
<feature type="region of interest" description="Disordered" evidence="1">
    <location>
        <begin position="166"/>
        <end position="210"/>
    </location>
</feature>
<accession>A0AAV6HHV8</accession>
<keyword evidence="3" id="KW-1185">Reference proteome</keyword>
<proteinExistence type="predicted"/>
<comment type="caution">
    <text evidence="2">The sequence shown here is derived from an EMBL/GenBank/DDBJ whole genome shotgun (WGS) entry which is preliminary data.</text>
</comment>
<reference evidence="2" key="1">
    <citation type="submission" date="2020-08" db="EMBL/GenBank/DDBJ databases">
        <title>Plant Genome Project.</title>
        <authorList>
            <person name="Zhang R.-G."/>
        </authorList>
    </citation>
    <scope>NUCLEOTIDE SEQUENCE</scope>
    <source>
        <strain evidence="2">WSP0</strain>
        <tissue evidence="2">Leaf</tissue>
    </source>
</reference>
<sequence length="232" mass="26311">MNQGGNEKAPEQDLTGLTSTIQRKICKDAKKTDSLFSSACIYRVPKELCKVKESAYTPRLIAIGPLHRKDKHLKTPFQGIKMSYTNDLLCRLTTVKMEESEKKYEYSTVLQDCVKEMKDCVDEAKQCYAEELNLSNDDMLEMMLVDGCFILELLYRFFDESKSKTKEAKNIPKEEGQEGKRNGTSTSSDLSTPLLQMRSPRTLVQDKQEEGWTHETIVVSGCGRKGSRGDDP</sequence>
<gene>
    <name evidence="2" type="ORF">RHGRI_038953</name>
</gene>
<evidence type="ECO:0000313" key="2">
    <source>
        <dbReference type="EMBL" id="KAG5512667.1"/>
    </source>
</evidence>
<dbReference type="PANTHER" id="PTHR31170:SF25">
    <property type="entry name" value="BNAA09G04570D PROTEIN"/>
    <property type="match status" value="1"/>
</dbReference>
<evidence type="ECO:0000256" key="1">
    <source>
        <dbReference type="SAM" id="MobiDB-lite"/>
    </source>
</evidence>